<keyword evidence="3" id="KW-1185">Reference proteome</keyword>
<comment type="caution">
    <text evidence="2">The sequence shown here is derived from an EMBL/GenBank/DDBJ whole genome shotgun (WGS) entry which is preliminary data.</text>
</comment>
<organism evidence="2 3">
    <name type="scientific">Pleuronectes platessa</name>
    <name type="common">European plaice</name>
    <dbReference type="NCBI Taxonomy" id="8262"/>
    <lineage>
        <taxon>Eukaryota</taxon>
        <taxon>Metazoa</taxon>
        <taxon>Chordata</taxon>
        <taxon>Craniata</taxon>
        <taxon>Vertebrata</taxon>
        <taxon>Euteleostomi</taxon>
        <taxon>Actinopterygii</taxon>
        <taxon>Neopterygii</taxon>
        <taxon>Teleostei</taxon>
        <taxon>Neoteleostei</taxon>
        <taxon>Acanthomorphata</taxon>
        <taxon>Carangaria</taxon>
        <taxon>Pleuronectiformes</taxon>
        <taxon>Pleuronectoidei</taxon>
        <taxon>Pleuronectidae</taxon>
        <taxon>Pleuronectes</taxon>
    </lineage>
</organism>
<protein>
    <submittedName>
        <fullName evidence="2">Uncharacterized protein</fullName>
    </submittedName>
</protein>
<evidence type="ECO:0000313" key="2">
    <source>
        <dbReference type="EMBL" id="CAB1440728.1"/>
    </source>
</evidence>
<name>A0A9N7YWS4_PLEPL</name>
<gene>
    <name evidence="2" type="ORF">PLEPLA_LOCUS28495</name>
</gene>
<dbReference type="AlphaFoldDB" id="A0A9N7YWS4"/>
<dbReference type="Proteomes" id="UP001153269">
    <property type="component" value="Unassembled WGS sequence"/>
</dbReference>
<feature type="region of interest" description="Disordered" evidence="1">
    <location>
        <begin position="1"/>
        <end position="22"/>
    </location>
</feature>
<evidence type="ECO:0000313" key="3">
    <source>
        <dbReference type="Proteomes" id="UP001153269"/>
    </source>
</evidence>
<evidence type="ECO:0000256" key="1">
    <source>
        <dbReference type="SAM" id="MobiDB-lite"/>
    </source>
</evidence>
<sequence length="100" mass="11015">MSPKLLRGRCRPRSGPSVMKSSSGQAYVWSHPVWLEALSNRFWSQRVSSDVQDLIVSSVLKSCPRLGVLIIPQQTWGQLNVVRGVLAAASFPAAKPERAK</sequence>
<feature type="compositionally biased region" description="Basic residues" evidence="1">
    <location>
        <begin position="1"/>
        <end position="12"/>
    </location>
</feature>
<proteinExistence type="predicted"/>
<accession>A0A9N7YWS4</accession>
<dbReference type="EMBL" id="CADEAL010002502">
    <property type="protein sequence ID" value="CAB1440728.1"/>
    <property type="molecule type" value="Genomic_DNA"/>
</dbReference>
<reference evidence="2" key="1">
    <citation type="submission" date="2020-03" db="EMBL/GenBank/DDBJ databases">
        <authorList>
            <person name="Weist P."/>
        </authorList>
    </citation>
    <scope>NUCLEOTIDE SEQUENCE</scope>
</reference>